<dbReference type="PROSITE" id="PS50208">
    <property type="entry name" value="CASPASE_P20"/>
    <property type="match status" value="1"/>
</dbReference>
<dbReference type="GO" id="GO:0004197">
    <property type="term" value="F:cysteine-type endopeptidase activity"/>
    <property type="evidence" value="ECO:0007669"/>
    <property type="project" value="InterPro"/>
</dbReference>
<dbReference type="InterPro" id="IPR052039">
    <property type="entry name" value="Caspase-related_regulators"/>
</dbReference>
<feature type="domain" description="Caspase family p10" evidence="4">
    <location>
        <begin position="463"/>
        <end position="539"/>
    </location>
</feature>
<evidence type="ECO:0000256" key="3">
    <source>
        <dbReference type="SAM" id="MobiDB-lite"/>
    </source>
</evidence>
<feature type="domain" description="Caspase family p20" evidence="5">
    <location>
        <begin position="307"/>
        <end position="442"/>
    </location>
</feature>
<dbReference type="InterPro" id="IPR001309">
    <property type="entry name" value="Pept_C14_p20"/>
</dbReference>
<dbReference type="InterPro" id="IPR029030">
    <property type="entry name" value="Caspase-like_dom_sf"/>
</dbReference>
<name>F6K5S2_MANSE</name>
<dbReference type="SUPFAM" id="SSF52129">
    <property type="entry name" value="Caspase-like"/>
    <property type="match status" value="1"/>
</dbReference>
<dbReference type="PRINTS" id="PR00376">
    <property type="entry name" value="IL1BCENZYME"/>
</dbReference>
<comment type="similarity">
    <text evidence="1 2">Belongs to the peptidase C14A family.</text>
</comment>
<dbReference type="EMBL" id="HM234679">
    <property type="protein sequence ID" value="AEF30497.1"/>
    <property type="molecule type" value="mRNA"/>
</dbReference>
<dbReference type="GO" id="GO:0006508">
    <property type="term" value="P:proteolysis"/>
    <property type="evidence" value="ECO:0007669"/>
    <property type="project" value="InterPro"/>
</dbReference>
<organism evidence="6">
    <name type="scientific">Manduca sexta</name>
    <name type="common">Tobacco hawkmoth</name>
    <name type="synonym">Tobacco hornworm</name>
    <dbReference type="NCBI Taxonomy" id="7130"/>
    <lineage>
        <taxon>Eukaryota</taxon>
        <taxon>Metazoa</taxon>
        <taxon>Ecdysozoa</taxon>
        <taxon>Arthropoda</taxon>
        <taxon>Hexapoda</taxon>
        <taxon>Insecta</taxon>
        <taxon>Pterygota</taxon>
        <taxon>Neoptera</taxon>
        <taxon>Endopterygota</taxon>
        <taxon>Lepidoptera</taxon>
        <taxon>Glossata</taxon>
        <taxon>Ditrysia</taxon>
        <taxon>Bombycoidea</taxon>
        <taxon>Sphingidae</taxon>
        <taxon>Sphinginae</taxon>
        <taxon>Sphingini</taxon>
        <taxon>Manduca</taxon>
    </lineage>
</organism>
<gene>
    <name evidence="6" type="primary">Casp-6</name>
</gene>
<evidence type="ECO:0000313" key="6">
    <source>
        <dbReference type="EMBL" id="AEF30497.1"/>
    </source>
</evidence>
<dbReference type="InterPro" id="IPR011600">
    <property type="entry name" value="Pept_C14_caspase"/>
</dbReference>
<dbReference type="InterPro" id="IPR056260">
    <property type="entry name" value="Dredd_2nd"/>
</dbReference>
<dbReference type="OrthoDB" id="6044770at2759"/>
<evidence type="ECO:0000259" key="4">
    <source>
        <dbReference type="PROSITE" id="PS50207"/>
    </source>
</evidence>
<evidence type="ECO:0000256" key="1">
    <source>
        <dbReference type="ARBA" id="ARBA00010134"/>
    </source>
</evidence>
<dbReference type="PROSITE" id="PS50207">
    <property type="entry name" value="CASPASE_P10"/>
    <property type="match status" value="1"/>
</dbReference>
<dbReference type="InterPro" id="IPR002138">
    <property type="entry name" value="Pept_C14_p10"/>
</dbReference>
<dbReference type="PANTHER" id="PTHR22576:SF41">
    <property type="entry name" value="CASPASE 14, APOPTOSIS-RELATED CYSTEINE PEPTIDASE"/>
    <property type="match status" value="1"/>
</dbReference>
<dbReference type="Gene3D" id="3.30.70.1470">
    <property type="entry name" value="Caspase-like"/>
    <property type="match status" value="1"/>
</dbReference>
<dbReference type="Pfam" id="PF23724">
    <property type="entry name" value="Dredd_2nd"/>
    <property type="match status" value="1"/>
</dbReference>
<dbReference type="InterPro" id="IPR056259">
    <property type="entry name" value="Dredd_N"/>
</dbReference>
<feature type="region of interest" description="Disordered" evidence="3">
    <location>
        <begin position="239"/>
        <end position="259"/>
    </location>
</feature>
<reference evidence="6" key="1">
    <citation type="journal article" date="2011" name="BMC Genomics">
        <title>A comprehensive characterization of the caspase gene family in insects from the order Lepidoptera.</title>
        <authorList>
            <person name="Courtiade J."/>
            <person name="Pauchet Y."/>
            <person name="Vogel H."/>
            <person name="Heckel D.G."/>
        </authorList>
    </citation>
    <scope>NUCLEOTIDE SEQUENCE</scope>
    <source>
        <tissue evidence="6">Midgut</tissue>
    </source>
</reference>
<dbReference type="AlphaFoldDB" id="F6K5S2"/>
<dbReference type="PANTHER" id="PTHR22576">
    <property type="entry name" value="MUCOSA ASSOCIATED LYMPHOID TISSUE LYMPHOMA TRANSLOCATION PROTEIN 1/PARACASPASE"/>
    <property type="match status" value="1"/>
</dbReference>
<evidence type="ECO:0000259" key="5">
    <source>
        <dbReference type="PROSITE" id="PS50208"/>
    </source>
</evidence>
<dbReference type="Gene3D" id="3.40.50.1460">
    <property type="match status" value="1"/>
</dbReference>
<evidence type="ECO:0000256" key="2">
    <source>
        <dbReference type="RuleBase" id="RU003971"/>
    </source>
</evidence>
<accession>F6K5S2</accession>
<protein>
    <submittedName>
        <fullName evidence="6">Caspase-6</fullName>
    </submittedName>
</protein>
<dbReference type="SMART" id="SM00115">
    <property type="entry name" value="CASc"/>
    <property type="match status" value="1"/>
</dbReference>
<dbReference type="Pfam" id="PF23725">
    <property type="entry name" value="Dredd_N"/>
    <property type="match status" value="1"/>
</dbReference>
<proteinExistence type="evidence at transcript level"/>
<dbReference type="InterPro" id="IPR015917">
    <property type="entry name" value="Pept_C14A"/>
</dbReference>
<dbReference type="Pfam" id="PF00656">
    <property type="entry name" value="Peptidase_C14"/>
    <property type="match status" value="1"/>
</dbReference>
<sequence length="543" mass="62409">MLSSDARSSLNSKSDNETFILNLDSISKIEKQLQDNPYDMISLVFLLYDVPDTALQRLMVYQRVTSDVSGTNINLLQEWYCHASSRPDWQHELLEALMICQLNSIVKSLGFHIPTMRVFYQSNDPFSSKYINPVKKVLYHACENINSTNLLKLKKSLLSYDINVMEYTTCELIFLELLSNKFITINNIGQKIKTNQNCICNVENLVKILDNLNGLKKVAMNLRYFQSKFNDEEVDSFASVNGSSSPSLPVPPLDGTKLKQDDKNYGAEDFSELFDIINNMPEPLENNFKSDTMSTKQNRYEIKNPEQLGVCIVINQENFYPSKNSIEDHQIVPLEERKGSSVDKRTLERTMTSLKFQVHSCSDLDHDEMIEFIKKKINKHVTSNDSIFMLCILSHGVRDHVYAADSVKIKVESIQNLLDSDEMSHLRGIPKVFIIQACQVEDTPHPTFAADNVQTNYYLGKLDFLIYWATAPEYEAFRHEQTGSLFIQALCKLLRQRAKHDHLHEIFTQVNNNVANLCTKLQRAQVPLFKSTLRKNLYLQVPE</sequence>